<dbReference type="GO" id="GO:0016342">
    <property type="term" value="C:catenin complex"/>
    <property type="evidence" value="ECO:0007669"/>
    <property type="project" value="TreeGrafter"/>
</dbReference>
<dbReference type="PANTHER" id="PTHR18914:SF30">
    <property type="entry name" value="VINCULIN_ALPHA-CATENIN FAMILY MEMBER 1"/>
    <property type="match status" value="1"/>
</dbReference>
<reference evidence="4" key="2">
    <citation type="submission" date="2025-09" db="UniProtKB">
        <authorList>
            <consortium name="Ensembl"/>
        </authorList>
    </citation>
    <scope>IDENTIFICATION</scope>
</reference>
<evidence type="ECO:0000313" key="5">
    <source>
        <dbReference type="Proteomes" id="UP000265020"/>
    </source>
</evidence>
<dbReference type="SUPFAM" id="SSF47220">
    <property type="entry name" value="alpha-catenin/vinculin-like"/>
    <property type="match status" value="2"/>
</dbReference>
<dbReference type="Gene3D" id="1.20.120.810">
    <property type="entry name" value="Vinculin, Vh2 four-helix bundle"/>
    <property type="match status" value="2"/>
</dbReference>
<dbReference type="Proteomes" id="UP000265020">
    <property type="component" value="Unassembled WGS sequence"/>
</dbReference>
<reference evidence="4" key="1">
    <citation type="submission" date="2025-08" db="UniProtKB">
        <authorList>
            <consortium name="Ensembl"/>
        </authorList>
    </citation>
    <scope>IDENTIFICATION</scope>
</reference>
<evidence type="ECO:0000313" key="4">
    <source>
        <dbReference type="Ensembl" id="ENSCVAP00000024898.1"/>
    </source>
</evidence>
<dbReference type="GO" id="GO:0016477">
    <property type="term" value="P:cell migration"/>
    <property type="evidence" value="ECO:0007669"/>
    <property type="project" value="TreeGrafter"/>
</dbReference>
<dbReference type="Pfam" id="PF01044">
    <property type="entry name" value="Vinculin"/>
    <property type="match status" value="2"/>
</dbReference>
<dbReference type="GO" id="GO:0005912">
    <property type="term" value="C:adherens junction"/>
    <property type="evidence" value="ECO:0007669"/>
    <property type="project" value="TreeGrafter"/>
</dbReference>
<comment type="similarity">
    <text evidence="2">Belongs to the vinculin/alpha-catenin family.</text>
</comment>
<dbReference type="PANTHER" id="PTHR18914">
    <property type="entry name" value="ALPHA CATENIN"/>
    <property type="match status" value="1"/>
</dbReference>
<dbReference type="InterPro" id="IPR036723">
    <property type="entry name" value="Alpha-catenin/vinculin-like_sf"/>
</dbReference>
<evidence type="ECO:0000256" key="2">
    <source>
        <dbReference type="ARBA" id="ARBA00008376"/>
    </source>
</evidence>
<dbReference type="Ensembl" id="ENSCVAT00000003023.1">
    <property type="protein sequence ID" value="ENSCVAP00000024898.1"/>
    <property type="gene ID" value="ENSCVAG00000009285.1"/>
</dbReference>
<name>A0A3Q2DYB9_CYPVA</name>
<dbReference type="GeneTree" id="ENSGT01030000234543"/>
<proteinExistence type="inferred from homology"/>
<sequence>MSSLLEYSVVKTVALERVVAPIATHLCYLVLLCDSMDEPGQFSQLEAAAQGVTKATENMAAVVSRYVPSDDEVLHMEMSSLLEPFSVSGHHVLLAAQKLSIQPNMPEHREELVAATQNVFLGVILLVEDGAVVRKVLAAADRVLESLTEVGSSLDMKSLLKSFQDFSETLLTLNALTVDRAQSLQDSRQTNLLLDSLGTLRKCIPMLHTAMCTTIKHPTSDQAQAAKRFILDKIQSTVRDISATLSNDDHSGPLGPYGYYTERHNRLLHLLNSHSSYQIQDSGFDSMVRDIVFHSMVVANSSRREAQQRIVSHCRQILQFWSDIKQILKSSEESDDSDQIFNNTCPLLVQQIQMLDKALKTAVLHQVLDTFLRATCTVDELSGTIKRLLEGDATKMMDLMFLQPAVEDFISSTDGIIQVATFVSAITEDVKSLENVENSQACLKRLRAQAASLSLELGDNSWQTLQKLHDVCLKWEEEASQLQEALSDVMDVREFTSLAISEMVKEHYGCDEAFREQSYKLFDEHAKNLISHAKLVLCSVKRHLDRSNHPVYRNGLLVLLKQAQSSQSKVGESVRNMLQGSTLNVEMYSAFTNIVLAAIQNFKVLKEGLDGHQHPHLLSPLREEARKPEISQLSSTIEDFHGISLDHVARDPVSPKPAVQDEPKPILVDLLPLLYEVLTVTKGKDVSTLNQVCTRVLELSNCYAQATKDGSTIVDTVGSQMLESFRSELVSLTPLLVQTAQETAMSTAMSTESLRKHSVQFSDLINNIRKILLPVAGLWYHAVCAELQRNLLTETHSASQNLNDMMNLFTGVVQFLMSSDLKSADRQETFNVLNNKLSKAQSNTRFLIELSSSSERQVDHIEGHCILWSLSVQVLLNSLDRILGTCATINQLNPQKRLLALSESSLRIQEAARLTSLNCKSAYKSKHLTSSQDELKTLTDDYLEASKELETMPSLNQLLTHSAAGHLRDSEHISEIISRARLMMETHSIDTLSLDVQIQCWSAKAHYLVAEIMKQDEIQHEAKEGIKVGLQGRSCTDFNKELDGTADASETNVSLEALAKQLPKDERKDLGVTSATYREGFPLSYTANFLKQQNEHWDQKNNKIVQVTRKMADTINHMTQYLKKKGPILNKDAFVNAAKDVISNTQTVTQFIRVIANLSLDKQCTVELSLIIEQILTITNQLNIISSVNAVTPGCKSSDEILVKNAQNLFQTVLRGLHAAETACITGLKQPEPNSDDAEATALCFQWKKNLEIHRAQQTTNPETDDLGLRKTSLHTLAPSLAQQVNIKTTFK</sequence>
<dbReference type="GO" id="GO:0005737">
    <property type="term" value="C:cytoplasm"/>
    <property type="evidence" value="ECO:0007669"/>
    <property type="project" value="UniProtKB-SubCell"/>
</dbReference>
<comment type="subcellular location">
    <subcellularLocation>
        <location evidence="1">Cytoplasm</location>
    </subcellularLocation>
</comment>
<dbReference type="GO" id="GO:0098609">
    <property type="term" value="P:cell-cell adhesion"/>
    <property type="evidence" value="ECO:0007669"/>
    <property type="project" value="TreeGrafter"/>
</dbReference>
<dbReference type="GO" id="GO:0051015">
    <property type="term" value="F:actin filament binding"/>
    <property type="evidence" value="ECO:0007669"/>
    <property type="project" value="InterPro"/>
</dbReference>
<dbReference type="OMA" id="HEVCQKW"/>
<dbReference type="InterPro" id="IPR006077">
    <property type="entry name" value="Vinculin/catenin"/>
</dbReference>
<evidence type="ECO:0000256" key="3">
    <source>
        <dbReference type="ARBA" id="ARBA00022490"/>
    </source>
</evidence>
<protein>
    <submittedName>
        <fullName evidence="4">Uncharacterized protein</fullName>
    </submittedName>
</protein>
<keyword evidence="5" id="KW-1185">Reference proteome</keyword>
<dbReference type="Gene3D" id="1.20.120.230">
    <property type="entry name" value="Alpha-catenin/vinculin-like"/>
    <property type="match status" value="2"/>
</dbReference>
<accession>A0A3Q2DYB9</accession>
<keyword evidence="3" id="KW-0963">Cytoplasm</keyword>
<dbReference type="STRING" id="28743.ENSCVAP00000024898"/>
<organism evidence="4 5">
    <name type="scientific">Cyprinodon variegatus</name>
    <name type="common">Sheepshead minnow</name>
    <dbReference type="NCBI Taxonomy" id="28743"/>
    <lineage>
        <taxon>Eukaryota</taxon>
        <taxon>Metazoa</taxon>
        <taxon>Chordata</taxon>
        <taxon>Craniata</taxon>
        <taxon>Vertebrata</taxon>
        <taxon>Euteleostomi</taxon>
        <taxon>Actinopterygii</taxon>
        <taxon>Neopterygii</taxon>
        <taxon>Teleostei</taxon>
        <taxon>Neoteleostei</taxon>
        <taxon>Acanthomorphata</taxon>
        <taxon>Ovalentaria</taxon>
        <taxon>Atherinomorphae</taxon>
        <taxon>Cyprinodontiformes</taxon>
        <taxon>Cyprinodontidae</taxon>
        <taxon>Cyprinodon</taxon>
    </lineage>
</organism>
<dbReference type="GO" id="GO:0008013">
    <property type="term" value="F:beta-catenin binding"/>
    <property type="evidence" value="ECO:0007669"/>
    <property type="project" value="TreeGrafter"/>
</dbReference>
<evidence type="ECO:0000256" key="1">
    <source>
        <dbReference type="ARBA" id="ARBA00004496"/>
    </source>
</evidence>